<keyword evidence="2" id="KW-0328">Glycosyltransferase</keyword>
<comment type="caution">
    <text evidence="6">The sequence shown here is derived from an EMBL/GenBank/DDBJ whole genome shotgun (WGS) entry which is preliminary data.</text>
</comment>
<dbReference type="PANTHER" id="PTHR31042">
    <property type="entry name" value="CORE-2/I-BRANCHING BETA-1,6-N-ACETYLGLUCOSAMINYLTRANSFERASE FAMILY PROTEIN-RELATED"/>
    <property type="match status" value="1"/>
</dbReference>
<dbReference type="EMBL" id="WHWC01000010">
    <property type="protein sequence ID" value="KAG8375795.1"/>
    <property type="molecule type" value="Genomic_DNA"/>
</dbReference>
<dbReference type="GO" id="GO:0016020">
    <property type="term" value="C:membrane"/>
    <property type="evidence" value="ECO:0007669"/>
    <property type="project" value="UniProtKB-SubCell"/>
</dbReference>
<comment type="subcellular location">
    <subcellularLocation>
        <location evidence="1">Membrane</location>
        <topology evidence="1">Single-pass type II membrane protein</topology>
    </subcellularLocation>
</comment>
<organism evidence="6 7">
    <name type="scientific">Buddleja alternifolia</name>
    <dbReference type="NCBI Taxonomy" id="168488"/>
    <lineage>
        <taxon>Eukaryota</taxon>
        <taxon>Viridiplantae</taxon>
        <taxon>Streptophyta</taxon>
        <taxon>Embryophyta</taxon>
        <taxon>Tracheophyta</taxon>
        <taxon>Spermatophyta</taxon>
        <taxon>Magnoliopsida</taxon>
        <taxon>eudicotyledons</taxon>
        <taxon>Gunneridae</taxon>
        <taxon>Pentapetalae</taxon>
        <taxon>asterids</taxon>
        <taxon>lamiids</taxon>
        <taxon>Lamiales</taxon>
        <taxon>Scrophulariaceae</taxon>
        <taxon>Buddlejeae</taxon>
        <taxon>Buddleja</taxon>
    </lineage>
</organism>
<reference evidence="6" key="1">
    <citation type="submission" date="2019-10" db="EMBL/GenBank/DDBJ databases">
        <authorList>
            <person name="Zhang R."/>
            <person name="Pan Y."/>
            <person name="Wang J."/>
            <person name="Ma R."/>
            <person name="Yu S."/>
        </authorList>
    </citation>
    <scope>NUCLEOTIDE SEQUENCE</scope>
    <source>
        <strain evidence="6">LA-IB0</strain>
        <tissue evidence="6">Leaf</tissue>
    </source>
</reference>
<keyword evidence="4" id="KW-0472">Membrane</keyword>
<dbReference type="Pfam" id="PF02485">
    <property type="entry name" value="Branch"/>
    <property type="match status" value="1"/>
</dbReference>
<name>A0AAV6X9H3_9LAMI</name>
<proteinExistence type="predicted"/>
<evidence type="ECO:0000256" key="3">
    <source>
        <dbReference type="ARBA" id="ARBA00022679"/>
    </source>
</evidence>
<evidence type="ECO:0000256" key="2">
    <source>
        <dbReference type="ARBA" id="ARBA00022676"/>
    </source>
</evidence>
<evidence type="ECO:0000256" key="1">
    <source>
        <dbReference type="ARBA" id="ARBA00004606"/>
    </source>
</evidence>
<gene>
    <name evidence="6" type="ORF">BUALT_Bualt10G0137600</name>
</gene>
<keyword evidence="5" id="KW-0325">Glycoprotein</keyword>
<dbReference type="InterPro" id="IPR003406">
    <property type="entry name" value="Glyco_trans_14"/>
</dbReference>
<protein>
    <recommendedName>
        <fullName evidence="8">Core-2/I-branching beta-1,6-N-acetylglucosaminyltransferase family protein</fullName>
    </recommendedName>
</protein>
<evidence type="ECO:0000313" key="6">
    <source>
        <dbReference type="EMBL" id="KAG8375795.1"/>
    </source>
</evidence>
<dbReference type="InterPro" id="IPR044174">
    <property type="entry name" value="BC10-like"/>
</dbReference>
<dbReference type="GO" id="GO:0016757">
    <property type="term" value="F:glycosyltransferase activity"/>
    <property type="evidence" value="ECO:0007669"/>
    <property type="project" value="UniProtKB-KW"/>
</dbReference>
<dbReference type="Proteomes" id="UP000826271">
    <property type="component" value="Unassembled WGS sequence"/>
</dbReference>
<dbReference type="PANTHER" id="PTHR31042:SF60">
    <property type="entry name" value="CORE-2_I-BRANCHING BETA-1,6-N-ACETYLGLUCOSAMINYLTRANSFERASE FAMILY PROTEIN"/>
    <property type="match status" value="1"/>
</dbReference>
<keyword evidence="7" id="KW-1185">Reference proteome</keyword>
<evidence type="ECO:0008006" key="8">
    <source>
        <dbReference type="Google" id="ProtNLM"/>
    </source>
</evidence>
<sequence>MFLTTSALPFAPLWELFFTRAPKNLYNIYVHVDPSFNYTTAFHGVFARRIIPSKPTRRHSPTLISAARRLLSHALLHDESNSMFALLSPTCIPIHSFTYTYRTLIKSRKSFIEILKNEPGAYDRWAARGEEAMLPEVEYEDFRIGSQFWVVKRKHARVIVRDRRLWSKFKLPCLRDDTCYPEEHYFPTLLNMVDRRGCIPCTLTHVDWNGSHGGHPRMYKGSEVGPELIWTLRKDRPRYGDEDLNGSDWSMNRRRDPFLFARKFYPGSLHQLIRMAHKVIFKD</sequence>
<keyword evidence="3" id="KW-0808">Transferase</keyword>
<evidence type="ECO:0000256" key="5">
    <source>
        <dbReference type="ARBA" id="ARBA00023180"/>
    </source>
</evidence>
<evidence type="ECO:0000256" key="4">
    <source>
        <dbReference type="ARBA" id="ARBA00023136"/>
    </source>
</evidence>
<accession>A0AAV6X9H3</accession>
<evidence type="ECO:0000313" key="7">
    <source>
        <dbReference type="Proteomes" id="UP000826271"/>
    </source>
</evidence>
<dbReference type="AlphaFoldDB" id="A0AAV6X9H3"/>